<feature type="region of interest" description="Disordered" evidence="1">
    <location>
        <begin position="509"/>
        <end position="759"/>
    </location>
</feature>
<evidence type="ECO:0000256" key="1">
    <source>
        <dbReference type="SAM" id="MobiDB-lite"/>
    </source>
</evidence>
<evidence type="ECO:0000313" key="3">
    <source>
        <dbReference type="RefSeq" id="XP_039246210.1"/>
    </source>
</evidence>
<feature type="compositionally biased region" description="Basic and acidic residues" evidence="1">
    <location>
        <begin position="100"/>
        <end position="109"/>
    </location>
</feature>
<dbReference type="Gene3D" id="3.40.720.10">
    <property type="entry name" value="Alkaline Phosphatase, subunit A"/>
    <property type="match status" value="1"/>
</dbReference>
<feature type="compositionally biased region" description="Basic and acidic residues" evidence="1">
    <location>
        <begin position="609"/>
        <end position="624"/>
    </location>
</feature>
<dbReference type="Pfam" id="PF01663">
    <property type="entry name" value="Phosphodiest"/>
    <property type="match status" value="1"/>
</dbReference>
<gene>
    <name evidence="3" type="primary">ENPP7</name>
</gene>
<dbReference type="InterPro" id="IPR002591">
    <property type="entry name" value="Phosphodiest/P_Trfase"/>
</dbReference>
<keyword evidence="2" id="KW-1185">Reference proteome</keyword>
<protein>
    <submittedName>
        <fullName evidence="3">Ectonucleotide pyrophosphatase/phosphodiesterase family member 7</fullName>
    </submittedName>
</protein>
<feature type="compositionally biased region" description="Basic and acidic residues" evidence="1">
    <location>
        <begin position="79"/>
        <end position="90"/>
    </location>
</feature>
<name>A0A7R5L069_9PASS</name>
<feature type="region of interest" description="Disordered" evidence="1">
    <location>
        <begin position="18"/>
        <end position="112"/>
    </location>
</feature>
<proteinExistence type="predicted"/>
<dbReference type="CDD" id="cd16018">
    <property type="entry name" value="Enpp"/>
    <property type="match status" value="1"/>
</dbReference>
<dbReference type="Gene3D" id="3.30.1360.180">
    <property type="match status" value="1"/>
</dbReference>
<dbReference type="RefSeq" id="XP_039246210.1">
    <property type="nucleotide sequence ID" value="XM_039390276.1"/>
</dbReference>
<dbReference type="AlphaFoldDB" id="A0A7R5L069"/>
<organism evidence="2 3">
    <name type="scientific">Pipra filicauda</name>
    <name type="common">Wire-tailed manakin</name>
    <dbReference type="NCBI Taxonomy" id="649802"/>
    <lineage>
        <taxon>Eukaryota</taxon>
        <taxon>Metazoa</taxon>
        <taxon>Chordata</taxon>
        <taxon>Craniata</taxon>
        <taxon>Vertebrata</taxon>
        <taxon>Euteleostomi</taxon>
        <taxon>Archelosauria</taxon>
        <taxon>Archosauria</taxon>
        <taxon>Dinosauria</taxon>
        <taxon>Saurischia</taxon>
        <taxon>Theropoda</taxon>
        <taxon>Coelurosauria</taxon>
        <taxon>Aves</taxon>
        <taxon>Neognathae</taxon>
        <taxon>Neoaves</taxon>
        <taxon>Telluraves</taxon>
        <taxon>Australaves</taxon>
        <taxon>Passeriformes</taxon>
        <taxon>Pipridae</taxon>
        <taxon>Pipra</taxon>
    </lineage>
</organism>
<accession>A0A7R5L069</accession>
<evidence type="ECO:0000313" key="2">
    <source>
        <dbReference type="Proteomes" id="UP000504627"/>
    </source>
</evidence>
<dbReference type="GeneID" id="113986046"/>
<dbReference type="InParanoid" id="A0A7R5L069"/>
<feature type="compositionally biased region" description="Low complexity" evidence="1">
    <location>
        <begin position="788"/>
        <end position="803"/>
    </location>
</feature>
<feature type="compositionally biased region" description="Gly residues" evidence="1">
    <location>
        <begin position="598"/>
        <end position="608"/>
    </location>
</feature>
<dbReference type="SUPFAM" id="SSF53649">
    <property type="entry name" value="Alkaline phosphatase-like"/>
    <property type="match status" value="1"/>
</dbReference>
<dbReference type="CTD" id="339221"/>
<dbReference type="Proteomes" id="UP000504627">
    <property type="component" value="Unplaced"/>
</dbReference>
<dbReference type="PANTHER" id="PTHR10151">
    <property type="entry name" value="ECTONUCLEOTIDE PYROPHOSPHATASE/PHOSPHODIESTERASE"/>
    <property type="match status" value="1"/>
</dbReference>
<reference evidence="3" key="1">
    <citation type="submission" date="2025-08" db="UniProtKB">
        <authorList>
            <consortium name="RefSeq"/>
        </authorList>
    </citation>
    <scope>IDENTIFICATION</scope>
    <source>
        <tissue evidence="3">Muscle</tissue>
    </source>
</reference>
<dbReference type="PANTHER" id="PTHR10151:SF63">
    <property type="entry name" value="ECTONUCLEOTIDE PYROPHOSPHATASE_PHOSPHODIESTERASE FAMILY MEMBER 7"/>
    <property type="match status" value="1"/>
</dbReference>
<feature type="compositionally biased region" description="Low complexity" evidence="1">
    <location>
        <begin position="653"/>
        <end position="672"/>
    </location>
</feature>
<feature type="region of interest" description="Disordered" evidence="1">
    <location>
        <begin position="777"/>
        <end position="810"/>
    </location>
</feature>
<dbReference type="InterPro" id="IPR017850">
    <property type="entry name" value="Alkaline_phosphatase_core_sf"/>
</dbReference>
<sequence length="810" mass="88161">MGTSTASVINFKPEIKCGDHATSIRSDPGAHGRRSRSPACSPPSLRRERRGSEPLFDLQHAAAGGQGLEGSPGRQQLIRPREKWERRNKNEILSGVLKSKGKDDRERGTDPSGKMLPSLGLLFAALSLARCVPLQRAPNRSKLLLVSFDGFRWNYDQDVDTPNLDTMAAEGVKAKYMTPAFITLTSPCHFTLLTGRYLENHGVVHNMWFNTTTGVKLPYYTTQGISSWWDNGSLPIWITAQRQGLKTGSIYFPGGKAKYQGEEVNKKLVEPAIFSYSNETNWRQNIDTVMEWFTVDNLDFIALYFGEPDSSGHKFGPESTERKNMIEQVDRTVGYLRQRIRESDLESNLNLIITSDHGMDTVIKTNEILIRTINNFTFQDIDFELLDYGPNGLLVPKEGRLEYVYSVLKNAHPNLHVYKKEEFPKKFHYANHPRITPLVLYSDPGYVIHGRIKVQFNKGEHGFDNEDMNMKTIFRAVGPAFKKGLVVEPFESVNVYALLCELLGITPEPHDGSLEVTKPMLRGSEDTGSEGTGSISEHRERALGAAAGTGSSHRERDWAPSTGSGTGSSHRERDWAPGTGSGTGSSPRSDTGHRAPGAGLGAHTGSGTGHRERLRERLRRDSRGNSDTWRSPPLPPPPGGSGHRPVPLPPSAAPSAAGAPRARTGSRRPGASELRSQPGIPGIPALAVGASHAGTAQHARCSSKRFSKPSIAKSSTTKPGIAKPGIAKPGIAKPGIDAKPGIAKPGIAKPGIAKPGIAKPGIAYRRRQCPGTIFHPSTPTAHNRRAAAPHAAPHAPVRAVPARSVLPHPR</sequence>